<sequence>MNEAVALLDEEGSAGLTMRKLAQRLRHGPTTLYWHVQTKDDVLDLALDAIFAEVVLPPESQDWRADLVALLTQWRAVMVRHPWSATMVERPMLGPNVLARTEFLHRAVLRAGLLGPRLITAVHGLANYVIGSALSESQWRLRGDNARDSAAAYLWTERERYPTLVEQGYLTEHDWDASFTEGLGYLLDGMQGRARREGQA</sequence>
<dbReference type="InterPro" id="IPR004111">
    <property type="entry name" value="Repressor_TetR_C"/>
</dbReference>
<dbReference type="GO" id="GO:0003700">
    <property type="term" value="F:DNA-binding transcription factor activity"/>
    <property type="evidence" value="ECO:0007669"/>
    <property type="project" value="TreeGrafter"/>
</dbReference>
<dbReference type="PRINTS" id="PR00400">
    <property type="entry name" value="TETREPRESSOR"/>
</dbReference>
<name>A0A7X5ZSC7_9PSEU</name>
<dbReference type="InterPro" id="IPR036271">
    <property type="entry name" value="Tet_transcr_reg_TetR-rel_C_sf"/>
</dbReference>
<feature type="DNA-binding region" description="H-T-H motif" evidence="5">
    <location>
        <begin position="17"/>
        <end position="36"/>
    </location>
</feature>
<gene>
    <name evidence="7" type="ORF">FHU38_004126</name>
</gene>
<dbReference type="SUPFAM" id="SSF48498">
    <property type="entry name" value="Tetracyclin repressor-like, C-terminal domain"/>
    <property type="match status" value="1"/>
</dbReference>
<dbReference type="SUPFAM" id="SSF46689">
    <property type="entry name" value="Homeodomain-like"/>
    <property type="match status" value="1"/>
</dbReference>
<dbReference type="AlphaFoldDB" id="A0A7X5ZSC7"/>
<organism evidence="7 8">
    <name type="scientific">Saccharomonospora amisosensis</name>
    <dbReference type="NCBI Taxonomy" id="1128677"/>
    <lineage>
        <taxon>Bacteria</taxon>
        <taxon>Bacillati</taxon>
        <taxon>Actinomycetota</taxon>
        <taxon>Actinomycetes</taxon>
        <taxon>Pseudonocardiales</taxon>
        <taxon>Pseudonocardiaceae</taxon>
        <taxon>Saccharomonospora</taxon>
    </lineage>
</organism>
<dbReference type="InterPro" id="IPR001647">
    <property type="entry name" value="HTH_TetR"/>
</dbReference>
<accession>A0A7X5ZSC7</accession>
<dbReference type="GO" id="GO:0046677">
    <property type="term" value="P:response to antibiotic"/>
    <property type="evidence" value="ECO:0007669"/>
    <property type="project" value="InterPro"/>
</dbReference>
<dbReference type="GO" id="GO:0045892">
    <property type="term" value="P:negative regulation of DNA-templated transcription"/>
    <property type="evidence" value="ECO:0007669"/>
    <property type="project" value="InterPro"/>
</dbReference>
<feature type="domain" description="HTH tetR-type" evidence="6">
    <location>
        <begin position="1"/>
        <end position="54"/>
    </location>
</feature>
<evidence type="ECO:0000256" key="4">
    <source>
        <dbReference type="ARBA" id="ARBA00023163"/>
    </source>
</evidence>
<dbReference type="InterPro" id="IPR050109">
    <property type="entry name" value="HTH-type_TetR-like_transc_reg"/>
</dbReference>
<proteinExistence type="predicted"/>
<evidence type="ECO:0000256" key="3">
    <source>
        <dbReference type="ARBA" id="ARBA00023125"/>
    </source>
</evidence>
<evidence type="ECO:0000256" key="1">
    <source>
        <dbReference type="ARBA" id="ARBA00022491"/>
    </source>
</evidence>
<dbReference type="Proteomes" id="UP000545493">
    <property type="component" value="Unassembled WGS sequence"/>
</dbReference>
<keyword evidence="2" id="KW-0805">Transcription regulation</keyword>
<keyword evidence="8" id="KW-1185">Reference proteome</keyword>
<dbReference type="PANTHER" id="PTHR30055">
    <property type="entry name" value="HTH-TYPE TRANSCRIPTIONAL REGULATOR RUTR"/>
    <property type="match status" value="1"/>
</dbReference>
<dbReference type="EMBL" id="JAAOYM010000001">
    <property type="protein sequence ID" value="NIJ13782.1"/>
    <property type="molecule type" value="Genomic_DNA"/>
</dbReference>
<dbReference type="InterPro" id="IPR003012">
    <property type="entry name" value="Tet_transcr_reg_TetR"/>
</dbReference>
<dbReference type="PROSITE" id="PS50977">
    <property type="entry name" value="HTH_TETR_2"/>
    <property type="match status" value="1"/>
</dbReference>
<dbReference type="Pfam" id="PF00440">
    <property type="entry name" value="TetR_N"/>
    <property type="match status" value="1"/>
</dbReference>
<keyword evidence="3 5" id="KW-0238">DNA-binding</keyword>
<dbReference type="PANTHER" id="PTHR30055:SF151">
    <property type="entry name" value="TRANSCRIPTIONAL REGULATORY PROTEIN"/>
    <property type="match status" value="1"/>
</dbReference>
<dbReference type="Gene3D" id="1.10.10.60">
    <property type="entry name" value="Homeodomain-like"/>
    <property type="match status" value="1"/>
</dbReference>
<evidence type="ECO:0000256" key="2">
    <source>
        <dbReference type="ARBA" id="ARBA00023015"/>
    </source>
</evidence>
<comment type="caution">
    <text evidence="7">The sequence shown here is derived from an EMBL/GenBank/DDBJ whole genome shotgun (WGS) entry which is preliminary data.</text>
</comment>
<dbReference type="GO" id="GO:0000976">
    <property type="term" value="F:transcription cis-regulatory region binding"/>
    <property type="evidence" value="ECO:0007669"/>
    <property type="project" value="TreeGrafter"/>
</dbReference>
<evidence type="ECO:0000259" key="6">
    <source>
        <dbReference type="PROSITE" id="PS50977"/>
    </source>
</evidence>
<reference evidence="7 8" key="1">
    <citation type="submission" date="2020-03" db="EMBL/GenBank/DDBJ databases">
        <title>Sequencing the genomes of 1000 actinobacteria strains.</title>
        <authorList>
            <person name="Klenk H.-P."/>
        </authorList>
    </citation>
    <scope>NUCLEOTIDE SEQUENCE [LARGE SCALE GENOMIC DNA]</scope>
    <source>
        <strain evidence="7 8">DSM 45685</strain>
    </source>
</reference>
<dbReference type="Gene3D" id="1.10.357.10">
    <property type="entry name" value="Tetracycline Repressor, domain 2"/>
    <property type="match status" value="1"/>
</dbReference>
<evidence type="ECO:0000256" key="5">
    <source>
        <dbReference type="PROSITE-ProRule" id="PRU00335"/>
    </source>
</evidence>
<dbReference type="InterPro" id="IPR009057">
    <property type="entry name" value="Homeodomain-like_sf"/>
</dbReference>
<keyword evidence="1" id="KW-0678">Repressor</keyword>
<keyword evidence="4" id="KW-0804">Transcription</keyword>
<dbReference type="Pfam" id="PF02909">
    <property type="entry name" value="TetR_C_1"/>
    <property type="match status" value="1"/>
</dbReference>
<evidence type="ECO:0000313" key="8">
    <source>
        <dbReference type="Proteomes" id="UP000545493"/>
    </source>
</evidence>
<evidence type="ECO:0000313" key="7">
    <source>
        <dbReference type="EMBL" id="NIJ13782.1"/>
    </source>
</evidence>
<protein>
    <submittedName>
        <fullName evidence="7">AcrR family transcriptional regulator</fullName>
    </submittedName>
</protein>
<dbReference type="RefSeq" id="WP_313886842.1">
    <property type="nucleotide sequence ID" value="NZ_JAAOYM010000001.1"/>
</dbReference>